<protein>
    <submittedName>
        <fullName evidence="2">Uncharacterized protein</fullName>
    </submittedName>
</protein>
<dbReference type="PROSITE" id="PS00046">
    <property type="entry name" value="HISTONE_H2A"/>
    <property type="match status" value="1"/>
</dbReference>
<dbReference type="InterPro" id="IPR032458">
    <property type="entry name" value="Histone_H2A_CS"/>
</dbReference>
<feature type="compositionally biased region" description="Basic and acidic residues" evidence="1">
    <location>
        <begin position="104"/>
        <end position="115"/>
    </location>
</feature>
<dbReference type="Proteomes" id="UP000076722">
    <property type="component" value="Unassembled WGS sequence"/>
</dbReference>
<feature type="region of interest" description="Disordered" evidence="1">
    <location>
        <begin position="94"/>
        <end position="115"/>
    </location>
</feature>
<gene>
    <name evidence="2" type="ORF">SISNIDRAFT_493464</name>
</gene>
<sequence length="215" mass="23023">MDSMKRKEEKSYGLTTGVPPRLKIGIGLEVEWEAGLVFALPPLAVVPLILSLDALRAGLAFPVGRGLLLLLSLSSLRLPVSAIRADDDPRRRILPTPVYPSAIDPREEDKDGGGTEGYERWCWRRGYGMGGFEVRDDAEGGVVRLVLLETAVLDRGLLPDAAGTGGENVMAAGEDEKDEDAVVAVVGGEGPEVCCNEVRGFEVCRPGIGTPERVE</sequence>
<evidence type="ECO:0000313" key="3">
    <source>
        <dbReference type="Proteomes" id="UP000076722"/>
    </source>
</evidence>
<accession>A0A164YWF8</accession>
<name>A0A164YWF8_9AGAM</name>
<reference evidence="2 3" key="1">
    <citation type="journal article" date="2016" name="Mol. Biol. Evol.">
        <title>Comparative Genomics of Early-Diverging Mushroom-Forming Fungi Provides Insights into the Origins of Lignocellulose Decay Capabilities.</title>
        <authorList>
            <person name="Nagy L.G."/>
            <person name="Riley R."/>
            <person name="Tritt A."/>
            <person name="Adam C."/>
            <person name="Daum C."/>
            <person name="Floudas D."/>
            <person name="Sun H."/>
            <person name="Yadav J.S."/>
            <person name="Pangilinan J."/>
            <person name="Larsson K.H."/>
            <person name="Matsuura K."/>
            <person name="Barry K."/>
            <person name="Labutti K."/>
            <person name="Kuo R."/>
            <person name="Ohm R.A."/>
            <person name="Bhattacharya S.S."/>
            <person name="Shirouzu T."/>
            <person name="Yoshinaga Y."/>
            <person name="Martin F.M."/>
            <person name="Grigoriev I.V."/>
            <person name="Hibbett D.S."/>
        </authorList>
    </citation>
    <scope>NUCLEOTIDE SEQUENCE [LARGE SCALE GENOMIC DNA]</scope>
    <source>
        <strain evidence="2 3">HHB9708</strain>
    </source>
</reference>
<keyword evidence="3" id="KW-1185">Reference proteome</keyword>
<dbReference type="EMBL" id="KV419397">
    <property type="protein sequence ID" value="KZS97303.1"/>
    <property type="molecule type" value="Genomic_DNA"/>
</dbReference>
<organism evidence="2 3">
    <name type="scientific">Sistotremastrum niveocremeum HHB9708</name>
    <dbReference type="NCBI Taxonomy" id="1314777"/>
    <lineage>
        <taxon>Eukaryota</taxon>
        <taxon>Fungi</taxon>
        <taxon>Dikarya</taxon>
        <taxon>Basidiomycota</taxon>
        <taxon>Agaricomycotina</taxon>
        <taxon>Agaricomycetes</taxon>
        <taxon>Sistotremastrales</taxon>
        <taxon>Sistotremastraceae</taxon>
        <taxon>Sertulicium</taxon>
        <taxon>Sertulicium niveocremeum</taxon>
    </lineage>
</organism>
<proteinExistence type="predicted"/>
<evidence type="ECO:0000256" key="1">
    <source>
        <dbReference type="SAM" id="MobiDB-lite"/>
    </source>
</evidence>
<evidence type="ECO:0000313" key="2">
    <source>
        <dbReference type="EMBL" id="KZS97303.1"/>
    </source>
</evidence>
<dbReference type="AlphaFoldDB" id="A0A164YWF8"/>